<evidence type="ECO:0000313" key="5">
    <source>
        <dbReference type="Proteomes" id="UP000184267"/>
    </source>
</evidence>
<dbReference type="PROSITE" id="PS50828">
    <property type="entry name" value="SMR"/>
    <property type="match status" value="1"/>
</dbReference>
<dbReference type="SUPFAM" id="SSF160443">
    <property type="entry name" value="SMR domain-like"/>
    <property type="match status" value="1"/>
</dbReference>
<dbReference type="Proteomes" id="UP000184267">
    <property type="component" value="Unassembled WGS sequence"/>
</dbReference>
<keyword evidence="2" id="KW-1133">Transmembrane helix</keyword>
<feature type="region of interest" description="Disordered" evidence="1">
    <location>
        <begin position="336"/>
        <end position="394"/>
    </location>
</feature>
<feature type="compositionally biased region" description="Low complexity" evidence="1">
    <location>
        <begin position="124"/>
        <end position="138"/>
    </location>
</feature>
<feature type="compositionally biased region" description="Pro residues" evidence="1">
    <location>
        <begin position="269"/>
        <end position="281"/>
    </location>
</feature>
<keyword evidence="2" id="KW-0812">Transmembrane</keyword>
<dbReference type="SMART" id="SM00463">
    <property type="entry name" value="SMR"/>
    <property type="match status" value="1"/>
</dbReference>
<sequence>MDNLVAIGVGLGLRALIDTLTNHNHRLNGSLVGLWEGAILRHFISKYPASIDPYVAYGFRLLIDLLWTTSWMRLFITILWSFMGMLLSDVFVDLYADRRFRRFIRFVRHSVIYPLLRLFSLSGSRTSSGGSNRSTSSSARAQYYQLPPSSSGASNARSDPLQPRSPTDASRAPFRPPAPTPAPPRRSAMRVPGSFSDRGWSETDTNASASGGSGSRAPSIGPSRSNLSVSFSDTSSTPPITSPRQEPVRLATQELPTRPPLRDTSRTPVPEPSRTPVPEPSGTPVLAASRTPVQELSRPPTRDPSLGPPRPRTPSELEYVTLPVIPDVERRYPIRPVLSDDEQSVHSDLRGRSSGLTTPEKDGDRPRINVYSPELVKSGLTTPADRPSTPHSSLPPVTVFDEAGSHVSSDANPVPIPIRLYERNTDPEDQAATRAALLHPELIPDINTPQPSPGLVPPVDYMQDMHPSPVRTESMRMPEPEVRSDVRTSITAPPPYDYPLAGGEGDAGENRLSQVESDGTPAASVISNVNDRSRLLQRAESLRSIADEADKRRAELGKQLQDARRNRDFWAAFRVKHEMDRAAHDARELHAKAARRFYQAHNMKPQPQTIDVHRLKVPEAIEKVEQALYDSIVTGTPELRIITGQGHHSKNKIPALKLAIIGAMADYHIDATQDATNPGVLLIHPPSNPNFKDDPSTSS</sequence>
<feature type="compositionally biased region" description="Pro residues" evidence="1">
    <location>
        <begin position="174"/>
        <end position="184"/>
    </location>
</feature>
<feature type="compositionally biased region" description="Polar residues" evidence="1">
    <location>
        <begin position="147"/>
        <end position="157"/>
    </location>
</feature>
<dbReference type="AlphaFoldDB" id="A0A1M2VII5"/>
<dbReference type="EMBL" id="MNAD01001178">
    <property type="protein sequence ID" value="OJT07404.1"/>
    <property type="molecule type" value="Genomic_DNA"/>
</dbReference>
<dbReference type="InterPro" id="IPR002625">
    <property type="entry name" value="Smr_dom"/>
</dbReference>
<dbReference type="STRING" id="154538.A0A1M2VII5"/>
<dbReference type="PANTHER" id="PTHR47417">
    <property type="entry name" value="SMR DOMAIN-CONTAINING PROTEIN YPL199C"/>
    <property type="match status" value="1"/>
</dbReference>
<protein>
    <recommendedName>
        <fullName evidence="3">Smr domain-containing protein</fullName>
    </recommendedName>
</protein>
<dbReference type="OrthoDB" id="3231855at2759"/>
<name>A0A1M2VII5_TRAPU</name>
<feature type="compositionally biased region" description="Low complexity" evidence="1">
    <location>
        <begin position="207"/>
        <end position="243"/>
    </location>
</feature>
<organism evidence="4 5">
    <name type="scientific">Trametes pubescens</name>
    <name type="common">White-rot fungus</name>
    <dbReference type="NCBI Taxonomy" id="154538"/>
    <lineage>
        <taxon>Eukaryota</taxon>
        <taxon>Fungi</taxon>
        <taxon>Dikarya</taxon>
        <taxon>Basidiomycota</taxon>
        <taxon>Agaricomycotina</taxon>
        <taxon>Agaricomycetes</taxon>
        <taxon>Polyporales</taxon>
        <taxon>Polyporaceae</taxon>
        <taxon>Trametes</taxon>
    </lineage>
</organism>
<proteinExistence type="predicted"/>
<feature type="region of interest" description="Disordered" evidence="1">
    <location>
        <begin position="469"/>
        <end position="521"/>
    </location>
</feature>
<keyword evidence="5" id="KW-1185">Reference proteome</keyword>
<evidence type="ECO:0000313" key="4">
    <source>
        <dbReference type="EMBL" id="OJT07404.1"/>
    </source>
</evidence>
<reference evidence="4 5" key="1">
    <citation type="submission" date="2016-10" db="EMBL/GenBank/DDBJ databases">
        <title>Genome sequence of the basidiomycete white-rot fungus Trametes pubescens.</title>
        <authorList>
            <person name="Makela M.R."/>
            <person name="Granchi Z."/>
            <person name="Peng M."/>
            <person name="De Vries R.P."/>
            <person name="Grigoriev I."/>
            <person name="Riley R."/>
            <person name="Hilden K."/>
        </authorList>
    </citation>
    <scope>NUCLEOTIDE SEQUENCE [LARGE SCALE GENOMIC DNA]</scope>
    <source>
        <strain evidence="4 5">FBCC735</strain>
    </source>
</reference>
<evidence type="ECO:0000256" key="1">
    <source>
        <dbReference type="SAM" id="MobiDB-lite"/>
    </source>
</evidence>
<gene>
    <name evidence="4" type="ORF">TRAPUB_1724</name>
</gene>
<feature type="region of interest" description="Disordered" evidence="1">
    <location>
        <begin position="124"/>
        <end position="321"/>
    </location>
</feature>
<evidence type="ECO:0000256" key="2">
    <source>
        <dbReference type="SAM" id="Phobius"/>
    </source>
</evidence>
<accession>A0A1M2VII5</accession>
<evidence type="ECO:0000259" key="3">
    <source>
        <dbReference type="PROSITE" id="PS50828"/>
    </source>
</evidence>
<dbReference type="OMA" id="AMADYHI"/>
<dbReference type="InterPro" id="IPR053020">
    <property type="entry name" value="Smr_domain_protein"/>
</dbReference>
<comment type="caution">
    <text evidence="4">The sequence shown here is derived from an EMBL/GenBank/DDBJ whole genome shotgun (WGS) entry which is preliminary data.</text>
</comment>
<feature type="compositionally biased region" description="Basic and acidic residues" evidence="1">
    <location>
        <begin position="473"/>
        <end position="486"/>
    </location>
</feature>
<dbReference type="InterPro" id="IPR036063">
    <property type="entry name" value="Smr_dom_sf"/>
</dbReference>
<dbReference type="Gene3D" id="3.30.1370.110">
    <property type="match status" value="1"/>
</dbReference>
<feature type="domain" description="Smr" evidence="3">
    <location>
        <begin position="610"/>
        <end position="686"/>
    </location>
</feature>
<keyword evidence="2" id="KW-0472">Membrane</keyword>
<dbReference type="Pfam" id="PF01713">
    <property type="entry name" value="Smr"/>
    <property type="match status" value="1"/>
</dbReference>
<dbReference type="PANTHER" id="PTHR47417:SF1">
    <property type="entry name" value="SMR DOMAIN-CONTAINING PROTEIN YPL199C"/>
    <property type="match status" value="1"/>
</dbReference>
<feature type="transmembrane region" description="Helical" evidence="2">
    <location>
        <begin position="74"/>
        <end position="96"/>
    </location>
</feature>